<organism evidence="1 2">
    <name type="scientific">Flavobacterium proteolyticum</name>
    <dbReference type="NCBI Taxonomy" id="2911683"/>
    <lineage>
        <taxon>Bacteria</taxon>
        <taxon>Pseudomonadati</taxon>
        <taxon>Bacteroidota</taxon>
        <taxon>Flavobacteriia</taxon>
        <taxon>Flavobacteriales</taxon>
        <taxon>Flavobacteriaceae</taxon>
        <taxon>Flavobacterium</taxon>
    </lineage>
</organism>
<reference evidence="1 2" key="1">
    <citation type="submission" date="2020-10" db="EMBL/GenBank/DDBJ databases">
        <title>The genome sequence of Flavobacterium aquaticum 1Y8A.</title>
        <authorList>
            <person name="Liu Y."/>
        </authorList>
    </citation>
    <scope>NUCLEOTIDE SEQUENCE [LARGE SCALE GENOMIC DNA]</scope>
    <source>
        <strain evidence="1 2">1Y8A</strain>
    </source>
</reference>
<keyword evidence="2" id="KW-1185">Reference proteome</keyword>
<sequence>MKKILLILIFVQFFISCKDEINNIAIDNKNFITGNWDFLIENGFNCYKCHKIEFGINGTGNLIISSTEKIEFVYEVFPNNKIKFNFIKQGTQTFFKQSEVFYYKNQTINDFEYFDLLDLKSREIIHSLVRTPSSKNVK</sequence>
<evidence type="ECO:0000313" key="1">
    <source>
        <dbReference type="EMBL" id="MBE9575149.1"/>
    </source>
</evidence>
<proteinExistence type="predicted"/>
<comment type="caution">
    <text evidence="1">The sequence shown here is derived from an EMBL/GenBank/DDBJ whole genome shotgun (WGS) entry which is preliminary data.</text>
</comment>
<name>A0ABR9WMK9_9FLAO</name>
<accession>A0ABR9WMK9</accession>
<dbReference type="Proteomes" id="UP000656274">
    <property type="component" value="Unassembled WGS sequence"/>
</dbReference>
<gene>
    <name evidence="1" type="ORF">IM755_00340</name>
</gene>
<protein>
    <recommendedName>
        <fullName evidence="3">Cytochrome c domain-containing protein</fullName>
    </recommendedName>
</protein>
<dbReference type="EMBL" id="JADFTZ010000001">
    <property type="protein sequence ID" value="MBE9575149.1"/>
    <property type="molecule type" value="Genomic_DNA"/>
</dbReference>
<dbReference type="RefSeq" id="WP_194093106.1">
    <property type="nucleotide sequence ID" value="NZ_JADFTZ010000001.1"/>
</dbReference>
<evidence type="ECO:0000313" key="2">
    <source>
        <dbReference type="Proteomes" id="UP000656274"/>
    </source>
</evidence>
<evidence type="ECO:0008006" key="3">
    <source>
        <dbReference type="Google" id="ProtNLM"/>
    </source>
</evidence>
<dbReference type="PROSITE" id="PS51257">
    <property type="entry name" value="PROKAR_LIPOPROTEIN"/>
    <property type="match status" value="1"/>
</dbReference>